<organism evidence="6 7">
    <name type="scientific">Actinocorallia herbida</name>
    <dbReference type="NCBI Taxonomy" id="58109"/>
    <lineage>
        <taxon>Bacteria</taxon>
        <taxon>Bacillati</taxon>
        <taxon>Actinomycetota</taxon>
        <taxon>Actinomycetes</taxon>
        <taxon>Streptosporangiales</taxon>
        <taxon>Thermomonosporaceae</taxon>
        <taxon>Actinocorallia</taxon>
    </lineage>
</organism>
<dbReference type="GO" id="GO:0003700">
    <property type="term" value="F:DNA-binding transcription factor activity"/>
    <property type="evidence" value="ECO:0007669"/>
    <property type="project" value="TreeGrafter"/>
</dbReference>
<dbReference type="PANTHER" id="PTHR30055">
    <property type="entry name" value="HTH-TYPE TRANSCRIPTIONAL REGULATOR RUTR"/>
    <property type="match status" value="1"/>
</dbReference>
<evidence type="ECO:0000256" key="2">
    <source>
        <dbReference type="ARBA" id="ARBA00023125"/>
    </source>
</evidence>
<keyword evidence="1" id="KW-0805">Transcription regulation</keyword>
<evidence type="ECO:0000256" key="4">
    <source>
        <dbReference type="PROSITE-ProRule" id="PRU00335"/>
    </source>
</evidence>
<keyword evidence="3" id="KW-0804">Transcription</keyword>
<evidence type="ECO:0000313" key="6">
    <source>
        <dbReference type="EMBL" id="ROO89085.1"/>
    </source>
</evidence>
<evidence type="ECO:0000256" key="1">
    <source>
        <dbReference type="ARBA" id="ARBA00023015"/>
    </source>
</evidence>
<dbReference type="RefSeq" id="WP_123668238.1">
    <property type="nucleotide sequence ID" value="NZ_RJKE01000001.1"/>
</dbReference>
<proteinExistence type="predicted"/>
<dbReference type="EMBL" id="RJKE01000001">
    <property type="protein sequence ID" value="ROO89085.1"/>
    <property type="molecule type" value="Genomic_DNA"/>
</dbReference>
<dbReference type="GO" id="GO:0000976">
    <property type="term" value="F:transcription cis-regulatory region binding"/>
    <property type="evidence" value="ECO:0007669"/>
    <property type="project" value="TreeGrafter"/>
</dbReference>
<dbReference type="OrthoDB" id="3786809at2"/>
<dbReference type="PRINTS" id="PR00455">
    <property type="entry name" value="HTHTETR"/>
</dbReference>
<dbReference type="Proteomes" id="UP000272400">
    <property type="component" value="Unassembled WGS sequence"/>
</dbReference>
<dbReference type="InterPro" id="IPR001647">
    <property type="entry name" value="HTH_TetR"/>
</dbReference>
<keyword evidence="2 4" id="KW-0238">DNA-binding</keyword>
<dbReference type="AlphaFoldDB" id="A0A3N1D6C8"/>
<protein>
    <submittedName>
        <fullName evidence="6">TetR family transcriptional regulator</fullName>
    </submittedName>
</protein>
<comment type="caution">
    <text evidence="6">The sequence shown here is derived from an EMBL/GenBank/DDBJ whole genome shotgun (WGS) entry which is preliminary data.</text>
</comment>
<dbReference type="InterPro" id="IPR009057">
    <property type="entry name" value="Homeodomain-like_sf"/>
</dbReference>
<evidence type="ECO:0000256" key="3">
    <source>
        <dbReference type="ARBA" id="ARBA00023163"/>
    </source>
</evidence>
<dbReference type="SUPFAM" id="SSF46689">
    <property type="entry name" value="Homeodomain-like"/>
    <property type="match status" value="1"/>
</dbReference>
<accession>A0A3N1D6C8</accession>
<feature type="DNA-binding region" description="H-T-H motif" evidence="4">
    <location>
        <begin position="45"/>
        <end position="64"/>
    </location>
</feature>
<gene>
    <name evidence="6" type="ORF">EDD29_6772</name>
</gene>
<reference evidence="6 7" key="1">
    <citation type="submission" date="2018-11" db="EMBL/GenBank/DDBJ databases">
        <title>Sequencing the genomes of 1000 actinobacteria strains.</title>
        <authorList>
            <person name="Klenk H.-P."/>
        </authorList>
    </citation>
    <scope>NUCLEOTIDE SEQUENCE [LARGE SCALE GENOMIC DNA]</scope>
    <source>
        <strain evidence="6 7">DSM 44254</strain>
    </source>
</reference>
<evidence type="ECO:0000259" key="5">
    <source>
        <dbReference type="PROSITE" id="PS50977"/>
    </source>
</evidence>
<dbReference type="InterPro" id="IPR050109">
    <property type="entry name" value="HTH-type_TetR-like_transc_reg"/>
</dbReference>
<dbReference type="Pfam" id="PF00440">
    <property type="entry name" value="TetR_N"/>
    <property type="match status" value="1"/>
</dbReference>
<sequence>MDSGSGHEGRDGFLPPRQERSREVLRRVLASAEHVLGERGLADFTMAAVAADAGVSVGAIYRRFEGREPLLAAVKDLLLTRLEEGVAGRLRDARPDLAGVVDAFVRGYAESFAAGRRVFPDLLGGAPGTALAERGDEALRTTRALFRAAADPHVGEVVRADPETALTLAWQTITSAFIHRATMPDGIRDDLPWDVYAVHLRDMTLAYLTSPGGPPPAA</sequence>
<evidence type="ECO:0000313" key="7">
    <source>
        <dbReference type="Proteomes" id="UP000272400"/>
    </source>
</evidence>
<dbReference type="PROSITE" id="PS50977">
    <property type="entry name" value="HTH_TETR_2"/>
    <property type="match status" value="1"/>
</dbReference>
<feature type="domain" description="HTH tetR-type" evidence="5">
    <location>
        <begin position="22"/>
        <end position="82"/>
    </location>
</feature>
<keyword evidence="7" id="KW-1185">Reference proteome</keyword>
<dbReference type="PANTHER" id="PTHR30055:SF234">
    <property type="entry name" value="HTH-TYPE TRANSCRIPTIONAL REGULATOR BETI"/>
    <property type="match status" value="1"/>
</dbReference>
<dbReference type="Gene3D" id="1.10.357.10">
    <property type="entry name" value="Tetracycline Repressor, domain 2"/>
    <property type="match status" value="1"/>
</dbReference>
<name>A0A3N1D6C8_9ACTN</name>